<proteinExistence type="evidence at transcript level"/>
<feature type="chain" id="PRO_5009115701" description="Evasin" evidence="7">
    <location>
        <begin position="26"/>
        <end position="150"/>
    </location>
</feature>
<evidence type="ECO:0000256" key="1">
    <source>
        <dbReference type="ARBA" id="ARBA00004613"/>
    </source>
</evidence>
<comment type="subcellular location">
    <subcellularLocation>
        <location evidence="1 6">Secreted</location>
    </subcellularLocation>
</comment>
<dbReference type="Pfam" id="PF19429">
    <property type="entry name" value="EVA_Class_A"/>
    <property type="match status" value="1"/>
</dbReference>
<dbReference type="GO" id="GO:0005576">
    <property type="term" value="C:extracellular region"/>
    <property type="evidence" value="ECO:0007669"/>
    <property type="project" value="UniProtKB-SubCell"/>
</dbReference>
<protein>
    <recommendedName>
        <fullName evidence="6">Evasin</fullName>
    </recommendedName>
</protein>
<accession>A0A1E1WWL6</accession>
<keyword evidence="3 6" id="KW-0732">Signal</keyword>
<keyword evidence="2 6" id="KW-0964">Secreted</keyword>
<dbReference type="Gene3D" id="2.30.130.100">
    <property type="match status" value="1"/>
</dbReference>
<keyword evidence="5 6" id="KW-0325">Glycoprotein</keyword>
<dbReference type="AlphaFoldDB" id="A0A1E1WWL6"/>
<evidence type="ECO:0000256" key="7">
    <source>
        <dbReference type="SAM" id="SignalP"/>
    </source>
</evidence>
<name>A0A1E1WWL6_9ACAR</name>
<evidence type="ECO:0000256" key="2">
    <source>
        <dbReference type="ARBA" id="ARBA00022525"/>
    </source>
</evidence>
<reference evidence="8" key="1">
    <citation type="journal article" date="2017" name="Front. Cell. Infect. Microbiol.">
        <title>The Distinct Transcriptional Response of the Midgut of Amblyomma sculptum and Amblyomma aureolatum Ticks to Rickettsia rickettsii Correlates to Their Differences in Susceptibility to Infection.</title>
        <authorList>
            <person name="Martins L.A."/>
            <person name="Galletti M.F.B.M."/>
            <person name="Ribeiro J.M."/>
            <person name="Fujita A."/>
            <person name="Costa F.B."/>
            <person name="Labruna M.B."/>
            <person name="Daffre S."/>
            <person name="Fogaca A.C."/>
        </authorList>
    </citation>
    <scope>NUCLEOTIDE SEQUENCE</scope>
</reference>
<dbReference type="GO" id="GO:0019957">
    <property type="term" value="F:C-C chemokine binding"/>
    <property type="evidence" value="ECO:0007669"/>
    <property type="project" value="InterPro"/>
</dbReference>
<evidence type="ECO:0000256" key="5">
    <source>
        <dbReference type="ARBA" id="ARBA00023180"/>
    </source>
</evidence>
<evidence type="ECO:0000313" key="8">
    <source>
        <dbReference type="EMBL" id="JAT91372.1"/>
    </source>
</evidence>
<comment type="function">
    <text evidence="6">Salivary chemokine-binding protein which binds to host chemokines.</text>
</comment>
<dbReference type="EMBL" id="GFAC01007816">
    <property type="protein sequence ID" value="JAT91372.1"/>
    <property type="molecule type" value="mRNA"/>
</dbReference>
<dbReference type="InterPro" id="IPR045797">
    <property type="entry name" value="EVA_Class_A"/>
</dbReference>
<evidence type="ECO:0000256" key="4">
    <source>
        <dbReference type="ARBA" id="ARBA00023157"/>
    </source>
</evidence>
<evidence type="ECO:0000256" key="6">
    <source>
        <dbReference type="RuleBase" id="RU369006"/>
    </source>
</evidence>
<evidence type="ECO:0000256" key="3">
    <source>
        <dbReference type="ARBA" id="ARBA00022729"/>
    </source>
</evidence>
<organism evidence="8">
    <name type="scientific">Amblyomma aureolatum</name>
    <dbReference type="NCBI Taxonomy" id="187763"/>
    <lineage>
        <taxon>Eukaryota</taxon>
        <taxon>Metazoa</taxon>
        <taxon>Ecdysozoa</taxon>
        <taxon>Arthropoda</taxon>
        <taxon>Chelicerata</taxon>
        <taxon>Arachnida</taxon>
        <taxon>Acari</taxon>
        <taxon>Parasitiformes</taxon>
        <taxon>Ixodida</taxon>
        <taxon>Ixodoidea</taxon>
        <taxon>Ixodidae</taxon>
        <taxon>Amblyomminae</taxon>
        <taxon>Amblyomma</taxon>
    </lineage>
</organism>
<sequence length="150" mass="16572">MHPAAFSLTCFLIIAMAFIAKNITALFENTTDYYDYDYNGTIDYDAFTPLPRGNFSEEIGEGEDYCDIPGLTTGEGKIPVGCTVTCLSGNQTYLKDGTLCVQCTVERATAMESYTNFTCPLGECCQGVCESCNRTTWCWKHNIMSMPPPN</sequence>
<keyword evidence="4 6" id="KW-1015">Disulfide bond</keyword>
<feature type="signal peptide" evidence="7">
    <location>
        <begin position="1"/>
        <end position="25"/>
    </location>
</feature>